<dbReference type="CDD" id="cd00293">
    <property type="entry name" value="USP-like"/>
    <property type="match status" value="1"/>
</dbReference>
<evidence type="ECO:0000259" key="3">
    <source>
        <dbReference type="Pfam" id="PF00582"/>
    </source>
</evidence>
<dbReference type="RefSeq" id="WP_144870866.1">
    <property type="nucleotide sequence ID" value="NZ_LR213916.1"/>
</dbReference>
<dbReference type="PANTHER" id="PTHR46268">
    <property type="entry name" value="STRESS RESPONSE PROTEIN NHAX"/>
    <property type="match status" value="1"/>
</dbReference>
<feature type="domain" description="UspA" evidence="3">
    <location>
        <begin position="1"/>
        <end position="157"/>
    </location>
</feature>
<evidence type="ECO:0000256" key="1">
    <source>
        <dbReference type="ARBA" id="ARBA00008791"/>
    </source>
</evidence>
<dbReference type="EMBL" id="CAACVJ010000074">
    <property type="protein sequence ID" value="VEP12780.1"/>
    <property type="molecule type" value="Genomic_DNA"/>
</dbReference>
<proteinExistence type="inferred from homology"/>
<comment type="similarity">
    <text evidence="1 2">Belongs to the universal stress protein A family.</text>
</comment>
<dbReference type="InterPro" id="IPR006015">
    <property type="entry name" value="Universal_stress_UspA"/>
</dbReference>
<dbReference type="PANTHER" id="PTHR46268:SF8">
    <property type="entry name" value="UNIVERSAL STRESS PROTEIN SLL1388"/>
    <property type="match status" value="1"/>
</dbReference>
<evidence type="ECO:0000256" key="2">
    <source>
        <dbReference type="PIRNR" id="PIRNR006276"/>
    </source>
</evidence>
<dbReference type="Gene3D" id="3.40.50.620">
    <property type="entry name" value="HUPs"/>
    <property type="match status" value="1"/>
</dbReference>
<name>A0A563VMV1_9CYAN</name>
<dbReference type="Pfam" id="PF00582">
    <property type="entry name" value="Usp"/>
    <property type="match status" value="1"/>
</dbReference>
<sequence length="161" mass="17906">MYRKIIVALDNSPLSQKAFQQSLSIAKAFNAELQLFNVISSSEAEYRDTVSLTGSGYYSQNASTINEIKQEKWQLLVENNFDDLQSLVEQAAQVGVSAELVQEIGQPERQICKYAQEWEADLIVIGSHGRKGLSELLIGSVSNYVSHNVPCDVMLVHQQAN</sequence>
<evidence type="ECO:0000313" key="5">
    <source>
        <dbReference type="Proteomes" id="UP000320055"/>
    </source>
</evidence>
<evidence type="ECO:0000313" key="4">
    <source>
        <dbReference type="EMBL" id="VEP12780.1"/>
    </source>
</evidence>
<accession>A0A563VMV1</accession>
<reference evidence="4 5" key="1">
    <citation type="submission" date="2019-01" db="EMBL/GenBank/DDBJ databases">
        <authorList>
            <person name="Brito A."/>
        </authorList>
    </citation>
    <scope>NUCLEOTIDE SEQUENCE [LARGE SCALE GENOMIC DNA]</scope>
    <source>
        <strain evidence="4">1</strain>
    </source>
</reference>
<dbReference type="PIRSF" id="PIRSF006276">
    <property type="entry name" value="UspA"/>
    <property type="match status" value="1"/>
</dbReference>
<dbReference type="InterPro" id="IPR014729">
    <property type="entry name" value="Rossmann-like_a/b/a_fold"/>
</dbReference>
<dbReference type="GO" id="GO:0005737">
    <property type="term" value="C:cytoplasm"/>
    <property type="evidence" value="ECO:0007669"/>
    <property type="project" value="UniProtKB-SubCell"/>
</dbReference>
<dbReference type="AlphaFoldDB" id="A0A563VMV1"/>
<gene>
    <name evidence="4" type="ORF">H1P_1650002</name>
</gene>
<dbReference type="SUPFAM" id="SSF52402">
    <property type="entry name" value="Adenine nucleotide alpha hydrolases-like"/>
    <property type="match status" value="1"/>
</dbReference>
<dbReference type="PRINTS" id="PR01438">
    <property type="entry name" value="UNVRSLSTRESS"/>
</dbReference>
<dbReference type="OrthoDB" id="516822at2"/>
<keyword evidence="2" id="KW-0963">Cytoplasm</keyword>
<comment type="subcellular location">
    <subcellularLocation>
        <location evidence="2">Cytoplasm</location>
    </subcellularLocation>
</comment>
<protein>
    <recommendedName>
        <fullName evidence="2">Universal stress protein</fullName>
    </recommendedName>
</protein>
<dbReference type="InterPro" id="IPR006016">
    <property type="entry name" value="UspA"/>
</dbReference>
<organism evidence="4 5">
    <name type="scientific">Hyella patelloides LEGE 07179</name>
    <dbReference type="NCBI Taxonomy" id="945734"/>
    <lineage>
        <taxon>Bacteria</taxon>
        <taxon>Bacillati</taxon>
        <taxon>Cyanobacteriota</taxon>
        <taxon>Cyanophyceae</taxon>
        <taxon>Pleurocapsales</taxon>
        <taxon>Hyellaceae</taxon>
        <taxon>Hyella</taxon>
    </lineage>
</organism>
<dbReference type="Proteomes" id="UP000320055">
    <property type="component" value="Unassembled WGS sequence"/>
</dbReference>
<keyword evidence="5" id="KW-1185">Reference proteome</keyword>